<sequence>MQKNPTNLYRHSRQRFRTYHTPISSFSSCSFTSPHSFNSPFFFKLMDVAIRGDFTVSHGVPTKKNLWEQLRLDSVLRSNQSIGISSRRFAFFTDFCIAIWVGFSPDFYYNSVSAPVDFLKIRCLFSAKKIHKD</sequence>
<dbReference type="EMBL" id="CAKMRJ010002223">
    <property type="protein sequence ID" value="CAH1425435.1"/>
    <property type="molecule type" value="Genomic_DNA"/>
</dbReference>
<evidence type="ECO:0000313" key="1">
    <source>
        <dbReference type="EMBL" id="CAH1425435.1"/>
    </source>
</evidence>
<accession>A0AAU9MGS8</accession>
<gene>
    <name evidence="1" type="ORF">LVIROSA_LOCUS12576</name>
</gene>
<comment type="caution">
    <text evidence="1">The sequence shown here is derived from an EMBL/GenBank/DDBJ whole genome shotgun (WGS) entry which is preliminary data.</text>
</comment>
<name>A0AAU9MGS8_9ASTR</name>
<dbReference type="PROSITE" id="PS51257">
    <property type="entry name" value="PROKAR_LIPOPROTEIN"/>
    <property type="match status" value="1"/>
</dbReference>
<evidence type="ECO:0000313" key="2">
    <source>
        <dbReference type="Proteomes" id="UP001157418"/>
    </source>
</evidence>
<protein>
    <submittedName>
        <fullName evidence="1">Uncharacterized protein</fullName>
    </submittedName>
</protein>
<proteinExistence type="predicted"/>
<keyword evidence="2" id="KW-1185">Reference proteome</keyword>
<dbReference type="AlphaFoldDB" id="A0AAU9MGS8"/>
<dbReference type="Proteomes" id="UP001157418">
    <property type="component" value="Unassembled WGS sequence"/>
</dbReference>
<reference evidence="1 2" key="1">
    <citation type="submission" date="2022-01" db="EMBL/GenBank/DDBJ databases">
        <authorList>
            <person name="Xiong W."/>
            <person name="Schranz E."/>
        </authorList>
    </citation>
    <scope>NUCLEOTIDE SEQUENCE [LARGE SCALE GENOMIC DNA]</scope>
</reference>
<organism evidence="1 2">
    <name type="scientific">Lactuca virosa</name>
    <dbReference type="NCBI Taxonomy" id="75947"/>
    <lineage>
        <taxon>Eukaryota</taxon>
        <taxon>Viridiplantae</taxon>
        <taxon>Streptophyta</taxon>
        <taxon>Embryophyta</taxon>
        <taxon>Tracheophyta</taxon>
        <taxon>Spermatophyta</taxon>
        <taxon>Magnoliopsida</taxon>
        <taxon>eudicotyledons</taxon>
        <taxon>Gunneridae</taxon>
        <taxon>Pentapetalae</taxon>
        <taxon>asterids</taxon>
        <taxon>campanulids</taxon>
        <taxon>Asterales</taxon>
        <taxon>Asteraceae</taxon>
        <taxon>Cichorioideae</taxon>
        <taxon>Cichorieae</taxon>
        <taxon>Lactucinae</taxon>
        <taxon>Lactuca</taxon>
    </lineage>
</organism>